<feature type="binding site" evidence="9">
    <location>
        <position position="13"/>
    </location>
    <ligand>
        <name>FAD</name>
        <dbReference type="ChEBI" id="CHEBI:57692"/>
    </ligand>
</feature>
<dbReference type="PANTHER" id="PTHR48467">
    <property type="entry name" value="GLUTAMATE SYNTHASE 1 [NADH], CHLOROPLASTIC-LIKE"/>
    <property type="match status" value="1"/>
</dbReference>
<feature type="binding site" evidence="9">
    <location>
        <position position="350"/>
    </location>
    <ligand>
        <name>FAD</name>
        <dbReference type="ChEBI" id="CHEBI:57692"/>
    </ligand>
</feature>
<feature type="binding site" evidence="10">
    <location>
        <begin position="193"/>
        <end position="194"/>
    </location>
    <ligand>
        <name>NADP(+)</name>
        <dbReference type="ChEBI" id="CHEBI:58349"/>
    </ligand>
</feature>
<evidence type="ECO:0000256" key="3">
    <source>
        <dbReference type="ARBA" id="ARBA00013223"/>
    </source>
</evidence>
<dbReference type="OrthoDB" id="289202at2"/>
<organism evidence="12 13">
    <name type="scientific">Pseudonocardia oroxyli</name>
    <dbReference type="NCBI Taxonomy" id="366584"/>
    <lineage>
        <taxon>Bacteria</taxon>
        <taxon>Bacillati</taxon>
        <taxon>Actinomycetota</taxon>
        <taxon>Actinomycetes</taxon>
        <taxon>Pseudonocardiales</taxon>
        <taxon>Pseudonocardiaceae</taxon>
        <taxon>Pseudonocardia</taxon>
    </lineage>
</organism>
<evidence type="ECO:0000313" key="13">
    <source>
        <dbReference type="Proteomes" id="UP000198967"/>
    </source>
</evidence>
<keyword evidence="13" id="KW-1185">Reference proteome</keyword>
<evidence type="ECO:0000256" key="2">
    <source>
        <dbReference type="ARBA" id="ARBA00008312"/>
    </source>
</evidence>
<dbReference type="STRING" id="366584.SAMN05216377_1245"/>
<keyword evidence="6 10" id="KW-0521">NADP</keyword>
<comment type="catalytic activity">
    <reaction evidence="8">
        <text>2 reduced [2Fe-2S]-[ferredoxin] + NADP(+) + H(+) = 2 oxidized [2Fe-2S]-[ferredoxin] + NADPH</text>
        <dbReference type="Rhea" id="RHEA:20125"/>
        <dbReference type="Rhea" id="RHEA-COMP:10000"/>
        <dbReference type="Rhea" id="RHEA-COMP:10001"/>
        <dbReference type="ChEBI" id="CHEBI:15378"/>
        <dbReference type="ChEBI" id="CHEBI:33737"/>
        <dbReference type="ChEBI" id="CHEBI:33738"/>
        <dbReference type="ChEBI" id="CHEBI:57783"/>
        <dbReference type="ChEBI" id="CHEBI:58349"/>
        <dbReference type="EC" id="1.18.1.2"/>
    </reaction>
</comment>
<feature type="domain" description="FAD/NAD(P)-binding" evidence="11">
    <location>
        <begin position="4"/>
        <end position="164"/>
    </location>
</feature>
<comment type="similarity">
    <text evidence="2">Belongs to the ferredoxin--NADP reductase type 1 family.</text>
</comment>
<dbReference type="AlphaFoldDB" id="A0A1G8CZR6"/>
<evidence type="ECO:0000313" key="12">
    <source>
        <dbReference type="EMBL" id="SDH50430.1"/>
    </source>
</evidence>
<proteinExistence type="inferred from homology"/>
<evidence type="ECO:0000256" key="6">
    <source>
        <dbReference type="ARBA" id="ARBA00022857"/>
    </source>
</evidence>
<feature type="binding site" evidence="9">
    <location>
        <begin position="357"/>
        <end position="359"/>
    </location>
    <ligand>
        <name>FAD</name>
        <dbReference type="ChEBI" id="CHEBI:57692"/>
    </ligand>
</feature>
<dbReference type="Gene3D" id="3.40.50.720">
    <property type="entry name" value="NAD(P)-binding Rossmann-like Domain"/>
    <property type="match status" value="1"/>
</dbReference>
<dbReference type="Pfam" id="PF07992">
    <property type="entry name" value="Pyr_redox_2"/>
    <property type="match status" value="1"/>
</dbReference>
<dbReference type="PIRSF" id="PIRSF000362">
    <property type="entry name" value="FNR"/>
    <property type="match status" value="1"/>
</dbReference>
<keyword evidence="4" id="KW-0285">Flavoprotein</keyword>
<evidence type="ECO:0000256" key="4">
    <source>
        <dbReference type="ARBA" id="ARBA00022630"/>
    </source>
</evidence>
<protein>
    <recommendedName>
        <fullName evidence="3">ferredoxin--NADP(+) reductase</fullName>
        <ecNumber evidence="3">1.18.1.2</ecNumber>
    </recommendedName>
</protein>
<dbReference type="RefSeq" id="WP_093089584.1">
    <property type="nucleotide sequence ID" value="NZ_FNBE01000024.1"/>
</dbReference>
<evidence type="ECO:0000256" key="7">
    <source>
        <dbReference type="ARBA" id="ARBA00023002"/>
    </source>
</evidence>
<evidence type="ECO:0000256" key="8">
    <source>
        <dbReference type="ARBA" id="ARBA00047776"/>
    </source>
</evidence>
<evidence type="ECO:0000256" key="10">
    <source>
        <dbReference type="PIRSR" id="PIRSR000362-2"/>
    </source>
</evidence>
<dbReference type="GO" id="GO:0004324">
    <property type="term" value="F:ferredoxin-NADP+ reductase activity"/>
    <property type="evidence" value="ECO:0007669"/>
    <property type="project" value="UniProtKB-EC"/>
</dbReference>
<gene>
    <name evidence="12" type="ORF">SAMN05216377_1245</name>
</gene>
<evidence type="ECO:0000256" key="9">
    <source>
        <dbReference type="PIRSR" id="PIRSR000362-1"/>
    </source>
</evidence>
<keyword evidence="5 9" id="KW-0274">FAD</keyword>
<comment type="cofactor">
    <cofactor evidence="1 9">
        <name>FAD</name>
        <dbReference type="ChEBI" id="CHEBI:57692"/>
    </cofactor>
</comment>
<dbReference type="SUPFAM" id="SSF51971">
    <property type="entry name" value="Nucleotide-binding domain"/>
    <property type="match status" value="2"/>
</dbReference>
<feature type="binding site" evidence="10">
    <location>
        <position position="357"/>
    </location>
    <ligand>
        <name>NADP(+)</name>
        <dbReference type="ChEBI" id="CHEBI:58349"/>
    </ligand>
</feature>
<dbReference type="InterPro" id="IPR036188">
    <property type="entry name" value="FAD/NAD-bd_sf"/>
</dbReference>
<name>A0A1G8CZR6_PSEOR</name>
<feature type="binding site" evidence="9">
    <location>
        <position position="78"/>
    </location>
    <ligand>
        <name>FAD</name>
        <dbReference type="ChEBI" id="CHEBI:57692"/>
    </ligand>
</feature>
<dbReference type="EC" id="1.18.1.2" evidence="3"/>
<dbReference type="InterPro" id="IPR023753">
    <property type="entry name" value="FAD/NAD-binding_dom"/>
</dbReference>
<sequence>MSPRVAVVGSGPSGLYTVAGLVASKVPMAIDVIDRLPTPFGLVRYGVAPDHAKMKIVSKVLAKPFARDEIRYLGNVEVGRDVSHAELVELYDAVVYASGTEHDRRLGVPGEDLPGVLGAGEFVRWYNGHPDVAVTHYDLKARSVAVVGAGNVALDVARVLSRTAGELRDTDVPARVFDALAGSRVCDVHVLVRRGPAEAKFTPAELFQLTELADVDVVLHTGGVPVPEPDSATDKRVRQNLEIFQSFVETPPRNRSRRLHLHFGVAPREIAGDGRVERIVVEHTAPHEERLVATGEQAVLPVDLVVTAVGFRGAAVPGLPFDEATGTVPNDAGRVLADGASVPGVYVAGWLKRGPVGVIGSNRPDGAETAAAVLDDLPADARSRGGGLLSLLAEREIQVTDWDGWLRLEAYEGTLGHDSGRGRVKVHDLTSMLIHAGPQRFGMDTG</sequence>
<dbReference type="InterPro" id="IPR021163">
    <property type="entry name" value="Ferredox_Rdtase_adrenod"/>
</dbReference>
<dbReference type="InterPro" id="IPR055275">
    <property type="entry name" value="Ferredox_Rdtase"/>
</dbReference>
<feature type="binding site" evidence="9">
    <location>
        <position position="42"/>
    </location>
    <ligand>
        <name>FAD</name>
        <dbReference type="ChEBI" id="CHEBI:57692"/>
    </ligand>
</feature>
<dbReference type="EMBL" id="FNBE01000024">
    <property type="protein sequence ID" value="SDH50430.1"/>
    <property type="molecule type" value="Genomic_DNA"/>
</dbReference>
<dbReference type="Gene3D" id="3.50.50.60">
    <property type="entry name" value="FAD/NAD(P)-binding domain"/>
    <property type="match status" value="1"/>
</dbReference>
<dbReference type="PANTHER" id="PTHR48467:SF1">
    <property type="entry name" value="GLUTAMATE SYNTHASE 1 [NADH], CHLOROPLASTIC-LIKE"/>
    <property type="match status" value="1"/>
</dbReference>
<evidence type="ECO:0000256" key="5">
    <source>
        <dbReference type="ARBA" id="ARBA00022827"/>
    </source>
</evidence>
<reference evidence="12 13" key="1">
    <citation type="submission" date="2016-10" db="EMBL/GenBank/DDBJ databases">
        <authorList>
            <person name="de Groot N.N."/>
        </authorList>
    </citation>
    <scope>NUCLEOTIDE SEQUENCE [LARGE SCALE GENOMIC DNA]</scope>
    <source>
        <strain evidence="12 13">CGMCC 4.3143</strain>
    </source>
</reference>
<feature type="binding site" evidence="10">
    <location>
        <position position="205"/>
    </location>
    <ligand>
        <name>NADP(+)</name>
        <dbReference type="ChEBI" id="CHEBI:58349"/>
    </ligand>
</feature>
<evidence type="ECO:0000256" key="1">
    <source>
        <dbReference type="ARBA" id="ARBA00001974"/>
    </source>
</evidence>
<keyword evidence="7" id="KW-0560">Oxidoreductase</keyword>
<dbReference type="PRINTS" id="PR00419">
    <property type="entry name" value="ADXRDTASE"/>
</dbReference>
<accession>A0A1G8CZR6</accession>
<dbReference type="Proteomes" id="UP000198967">
    <property type="component" value="Unassembled WGS sequence"/>
</dbReference>
<evidence type="ECO:0000259" key="11">
    <source>
        <dbReference type="Pfam" id="PF07992"/>
    </source>
</evidence>